<dbReference type="InterPro" id="IPR018511">
    <property type="entry name" value="Hemolysin-typ_Ca-bd_CS"/>
</dbReference>
<evidence type="ECO:0000256" key="3">
    <source>
        <dbReference type="SAM" id="MobiDB-lite"/>
    </source>
</evidence>
<protein>
    <submittedName>
        <fullName evidence="4">Calcium-binding protein</fullName>
    </submittedName>
</protein>
<dbReference type="InterPro" id="IPR001343">
    <property type="entry name" value="Hemolysn_Ca-bd"/>
</dbReference>
<proteinExistence type="predicted"/>
<dbReference type="InterPro" id="IPR050557">
    <property type="entry name" value="RTX_toxin/Mannuronan_C5-epim"/>
</dbReference>
<comment type="caution">
    <text evidence="4">The sequence shown here is derived from an EMBL/GenBank/DDBJ whole genome shotgun (WGS) entry which is preliminary data.</text>
</comment>
<evidence type="ECO:0000313" key="4">
    <source>
        <dbReference type="EMBL" id="MDJ1175005.1"/>
    </source>
</evidence>
<dbReference type="InterPro" id="IPR011049">
    <property type="entry name" value="Serralysin-like_metalloprot_C"/>
</dbReference>
<organism evidence="4 5">
    <name type="scientific">Roseofilum capinflatum BLCC-M114</name>
    <dbReference type="NCBI Taxonomy" id="3022440"/>
    <lineage>
        <taxon>Bacteria</taxon>
        <taxon>Bacillati</taxon>
        <taxon>Cyanobacteriota</taxon>
        <taxon>Cyanophyceae</taxon>
        <taxon>Desertifilales</taxon>
        <taxon>Desertifilaceae</taxon>
        <taxon>Roseofilum</taxon>
        <taxon>Roseofilum capinflatum</taxon>
    </lineage>
</organism>
<dbReference type="Proteomes" id="UP001235849">
    <property type="component" value="Unassembled WGS sequence"/>
</dbReference>
<keyword evidence="2" id="KW-0964">Secreted</keyword>
<dbReference type="PANTHER" id="PTHR38340">
    <property type="entry name" value="S-LAYER PROTEIN"/>
    <property type="match status" value="1"/>
</dbReference>
<dbReference type="RefSeq" id="WP_283767319.1">
    <property type="nucleotide sequence ID" value="NZ_JAQOSO010000074.1"/>
</dbReference>
<dbReference type="Pfam" id="PF00353">
    <property type="entry name" value="HemolysinCabind"/>
    <property type="match status" value="11"/>
</dbReference>
<evidence type="ECO:0000256" key="2">
    <source>
        <dbReference type="ARBA" id="ARBA00022525"/>
    </source>
</evidence>
<dbReference type="PRINTS" id="PR00313">
    <property type="entry name" value="CABNDNGRPT"/>
</dbReference>
<reference evidence="4 5" key="1">
    <citation type="submission" date="2023-01" db="EMBL/GenBank/DDBJ databases">
        <title>Novel diversity within Roseofilum (Cyanobacteria; Desertifilaceae) from marine benthic mats with descriptions of four novel species.</title>
        <authorList>
            <person name="Wang Y."/>
            <person name="Berthold D.E."/>
            <person name="Hu J."/>
            <person name="Lefler F.W."/>
            <person name="Laughinghouse H.D. IV."/>
        </authorList>
    </citation>
    <scope>NUCLEOTIDE SEQUENCE [LARGE SCALE GENOMIC DNA]</scope>
    <source>
        <strain evidence="4 5">BLCC-M114</strain>
    </source>
</reference>
<accession>A0ABT7B757</accession>
<dbReference type="PANTHER" id="PTHR38340:SF1">
    <property type="entry name" value="S-LAYER PROTEIN"/>
    <property type="match status" value="1"/>
</dbReference>
<gene>
    <name evidence="4" type="ORF">PMG25_12965</name>
</gene>
<comment type="subcellular location">
    <subcellularLocation>
        <location evidence="1">Secreted</location>
    </subcellularLocation>
</comment>
<sequence>MSGFTPRITQTTPQIREWFGTSGNDTGLPNNQTGLLTTQDIAYGYEGNDIIDVGFSAVSQVYGGQGNDSLIGSPVFLSITNLFGDRGDDTIIMKGGTASFGSGGQGNDTLIGADGTSIDSLFGGQDNDVIRGYSGSDFLSGDVGADIIWGDESLSGDAGNADTILGGTESDSIVGGGGNDSIHGGQGNDYLEVDASLVTSGTPPISRFPSGDAGVVSGNDRVFGDLGNDTIGRLGTVNAAGVGSTGTDWYDGGEGNDSIVGGNNGGTPGTATVVGTVLDGDTLIGGNGNDTIIGGTDHSGADSIVGGDGDDQLFGGNEASNSPLLRGDTISGGAGNDNIDAQDGNDSVSGGIGADTILGAGGNDTLLGDDQNDSIQGGAGNDSILGGAAQDKIEGGKGSDTLIGSTADLAKGDGVDEFLFNVADITTPGTFAATTGSNLTNLTGTGIPNALDRTQADYIYGFDVAQDKIVITGTTVSGITATVGGGADPLANQTIKFGKGFTAGEAPPIATAAAGATPDISSIGQVYASTTALAGSTLLYIERDGLAGYTSAGGTAPATSGDIAIATLVDYTNIAALATNSSIQII</sequence>
<evidence type="ECO:0000313" key="5">
    <source>
        <dbReference type="Proteomes" id="UP001235849"/>
    </source>
</evidence>
<evidence type="ECO:0000256" key="1">
    <source>
        <dbReference type="ARBA" id="ARBA00004613"/>
    </source>
</evidence>
<name>A0ABT7B757_9CYAN</name>
<feature type="region of interest" description="Disordered" evidence="3">
    <location>
        <begin position="319"/>
        <end position="352"/>
    </location>
</feature>
<keyword evidence="5" id="KW-1185">Reference proteome</keyword>
<dbReference type="EMBL" id="JAQOSO010000074">
    <property type="protein sequence ID" value="MDJ1175005.1"/>
    <property type="molecule type" value="Genomic_DNA"/>
</dbReference>
<dbReference type="Gene3D" id="2.160.20.160">
    <property type="match status" value="1"/>
</dbReference>
<dbReference type="Gene3D" id="2.150.10.10">
    <property type="entry name" value="Serralysin-like metalloprotease, C-terminal"/>
    <property type="match status" value="2"/>
</dbReference>
<dbReference type="PROSITE" id="PS00330">
    <property type="entry name" value="HEMOLYSIN_CALCIUM"/>
    <property type="match status" value="2"/>
</dbReference>
<dbReference type="SUPFAM" id="SSF51120">
    <property type="entry name" value="beta-Roll"/>
    <property type="match status" value="1"/>
</dbReference>